<accession>A0A1E5Q3S1</accession>
<dbReference type="AlphaFoldDB" id="A0A1E5Q3S1"/>
<dbReference type="InterPro" id="IPR051203">
    <property type="entry name" value="Polysaccharide_Synthase-Rel"/>
</dbReference>
<keyword evidence="2" id="KW-0472">Membrane</keyword>
<evidence type="ECO:0000256" key="2">
    <source>
        <dbReference type="SAM" id="Phobius"/>
    </source>
</evidence>
<dbReference type="Proteomes" id="UP000095347">
    <property type="component" value="Unassembled WGS sequence"/>
</dbReference>
<dbReference type="InterPro" id="IPR029063">
    <property type="entry name" value="SAM-dependent_MTases_sf"/>
</dbReference>
<feature type="transmembrane region" description="Helical" evidence="2">
    <location>
        <begin position="68"/>
        <end position="89"/>
    </location>
</feature>
<protein>
    <submittedName>
        <fullName evidence="4">Nucleotide sugar dehydratase</fullName>
    </submittedName>
</protein>
<organism evidence="4 5">
    <name type="scientific">Magnetovibrio blakemorei</name>
    <dbReference type="NCBI Taxonomy" id="28181"/>
    <lineage>
        <taxon>Bacteria</taxon>
        <taxon>Pseudomonadati</taxon>
        <taxon>Pseudomonadota</taxon>
        <taxon>Alphaproteobacteria</taxon>
        <taxon>Rhodospirillales</taxon>
        <taxon>Magnetovibrionaceae</taxon>
        <taxon>Magnetovibrio</taxon>
    </lineage>
</organism>
<name>A0A1E5Q3S1_9PROT</name>
<sequence>MIAFGHDIIMAALSFGISMALRLGDLGNPLRDTVLLSGTAAFTATAAVVFLSLRMYRGIWRYASTTDLVTLAKAVSILILIFSFEMFFFFRHEGLPRSVPIINWFVLLAMLGGPRFLYRMIKDRRYGWHLDLSATPKIPVLLVGAGDEAELFIRDAARSKTASYRPMGIIAESSNRVGRHIHGVEVLGTLTDIKQVLTGLNGENRPRRLVLTKDTLKGSSVRELLELAQNFGMTMARMPRVDDLQSDGENQELRIRPIAIEDLLGRPQQPLDRDAMTALAQNKRILITGAGGSIGSELVRQLAEIGPKELVLVENSEFALYLVDRELAERHPALTRHAVIADVRDRTRIDQVFAHYKPELVFHAAALKHVPLVEDNVFEGMRTNAIGTRNVADACVAAGVDVMVMISTDKAVNPTNIMGATKRIAETYVQALDLKRGADNGTRFVTVRFGNVLGSTGSVVPLFQKQLQAGGPLTVTHPDMTRYFMTIREAVELVLQASALGASNHASNGKLFVLDMGEPVKIVDLARQMIRLAGYVPDQDIQIQFTGTRPGEKLFEEIFHGAEPLVPTKAPGVLLASPRTQDVDQVRATLDALDTAARAEDRDGLLLNIAKLVPEYAPPPAVQDLSPPA</sequence>
<keyword evidence="2" id="KW-0812">Transmembrane</keyword>
<proteinExistence type="inferred from homology"/>
<dbReference type="InterPro" id="IPR003869">
    <property type="entry name" value="Polysac_CapD-like"/>
</dbReference>
<dbReference type="STRING" id="28181.BEN30_01455"/>
<dbReference type="PANTHER" id="PTHR43318:SF1">
    <property type="entry name" value="POLYSACCHARIDE BIOSYNTHESIS PROTEIN EPSC-RELATED"/>
    <property type="match status" value="1"/>
</dbReference>
<dbReference type="EMBL" id="MCGG01000078">
    <property type="protein sequence ID" value="OEJ64141.1"/>
    <property type="molecule type" value="Genomic_DNA"/>
</dbReference>
<feature type="domain" description="Polysaccharide biosynthesis protein CapD-like" evidence="3">
    <location>
        <begin position="285"/>
        <end position="571"/>
    </location>
</feature>
<dbReference type="PANTHER" id="PTHR43318">
    <property type="entry name" value="UDP-N-ACETYLGLUCOSAMINE 4,6-DEHYDRATASE"/>
    <property type="match status" value="1"/>
</dbReference>
<comment type="similarity">
    <text evidence="1">Belongs to the polysaccharide synthase family.</text>
</comment>
<dbReference type="CDD" id="cd05237">
    <property type="entry name" value="UDP_invert_4-6DH_SDR_e"/>
    <property type="match status" value="1"/>
</dbReference>
<evidence type="ECO:0000256" key="1">
    <source>
        <dbReference type="ARBA" id="ARBA00007430"/>
    </source>
</evidence>
<gene>
    <name evidence="4" type="ORF">BEN30_01455</name>
</gene>
<feature type="transmembrane region" description="Helical" evidence="2">
    <location>
        <begin position="101"/>
        <end position="118"/>
    </location>
</feature>
<keyword evidence="2" id="KW-1133">Transmembrane helix</keyword>
<dbReference type="SUPFAM" id="SSF51735">
    <property type="entry name" value="NAD(P)-binding Rossmann-fold domains"/>
    <property type="match status" value="1"/>
</dbReference>
<dbReference type="Pfam" id="PF02719">
    <property type="entry name" value="Polysacc_synt_2"/>
    <property type="match status" value="1"/>
</dbReference>
<keyword evidence="5" id="KW-1185">Reference proteome</keyword>
<evidence type="ECO:0000313" key="5">
    <source>
        <dbReference type="Proteomes" id="UP000095347"/>
    </source>
</evidence>
<evidence type="ECO:0000259" key="3">
    <source>
        <dbReference type="Pfam" id="PF02719"/>
    </source>
</evidence>
<comment type="caution">
    <text evidence="4">The sequence shown here is derived from an EMBL/GenBank/DDBJ whole genome shotgun (WGS) entry which is preliminary data.</text>
</comment>
<dbReference type="SUPFAM" id="SSF53335">
    <property type="entry name" value="S-adenosyl-L-methionine-dependent methyltransferases"/>
    <property type="match status" value="1"/>
</dbReference>
<evidence type="ECO:0000313" key="4">
    <source>
        <dbReference type="EMBL" id="OEJ64141.1"/>
    </source>
</evidence>
<dbReference type="Gene3D" id="3.40.50.720">
    <property type="entry name" value="NAD(P)-binding Rossmann-like Domain"/>
    <property type="match status" value="2"/>
</dbReference>
<dbReference type="InterPro" id="IPR036291">
    <property type="entry name" value="NAD(P)-bd_dom_sf"/>
</dbReference>
<feature type="transmembrane region" description="Helical" evidence="2">
    <location>
        <begin position="7"/>
        <end position="23"/>
    </location>
</feature>
<reference evidence="5" key="1">
    <citation type="submission" date="2016-07" db="EMBL/GenBank/DDBJ databases">
        <authorList>
            <person name="Florea S."/>
            <person name="Webb J.S."/>
            <person name="Jaromczyk J."/>
            <person name="Schardl C.L."/>
        </authorList>
    </citation>
    <scope>NUCLEOTIDE SEQUENCE [LARGE SCALE GENOMIC DNA]</scope>
    <source>
        <strain evidence="5">MV-1</strain>
    </source>
</reference>
<feature type="transmembrane region" description="Helical" evidence="2">
    <location>
        <begin position="35"/>
        <end position="56"/>
    </location>
</feature>